<dbReference type="InterPro" id="IPR029000">
    <property type="entry name" value="Cyclophilin-like_dom_sf"/>
</dbReference>
<name>A0ABX1CM64_9SPHN</name>
<organism evidence="5 6">
    <name type="scientific">Sphingomonas corticis</name>
    <dbReference type="NCBI Taxonomy" id="2722791"/>
    <lineage>
        <taxon>Bacteria</taxon>
        <taxon>Pseudomonadati</taxon>
        <taxon>Pseudomonadota</taxon>
        <taxon>Alphaproteobacteria</taxon>
        <taxon>Sphingomonadales</taxon>
        <taxon>Sphingomonadaceae</taxon>
        <taxon>Sphingomonas</taxon>
    </lineage>
</organism>
<dbReference type="Proteomes" id="UP000732399">
    <property type="component" value="Unassembled WGS sequence"/>
</dbReference>
<evidence type="ECO:0000313" key="5">
    <source>
        <dbReference type="EMBL" id="NJR79033.1"/>
    </source>
</evidence>
<dbReference type="GO" id="GO:0016853">
    <property type="term" value="F:isomerase activity"/>
    <property type="evidence" value="ECO:0007669"/>
    <property type="project" value="UniProtKB-KW"/>
</dbReference>
<evidence type="ECO:0000259" key="4">
    <source>
        <dbReference type="PROSITE" id="PS50072"/>
    </source>
</evidence>
<dbReference type="PANTHER" id="PTHR43246">
    <property type="entry name" value="PEPTIDYL-PROLYL CIS-TRANS ISOMERASE CYP38, CHLOROPLASTIC"/>
    <property type="match status" value="1"/>
</dbReference>
<dbReference type="InterPro" id="IPR002130">
    <property type="entry name" value="Cyclophilin-type_PPIase_dom"/>
</dbReference>
<dbReference type="RefSeq" id="WP_168134554.1">
    <property type="nucleotide sequence ID" value="NZ_JAAVJH010000005.1"/>
</dbReference>
<accession>A0ABX1CM64</accession>
<gene>
    <name evidence="5" type="ORF">HBH26_10575</name>
</gene>
<evidence type="ECO:0000256" key="3">
    <source>
        <dbReference type="ARBA" id="ARBA00023235"/>
    </source>
</evidence>
<feature type="domain" description="PPIase cyclophilin-type" evidence="4">
    <location>
        <begin position="26"/>
        <end position="188"/>
    </location>
</feature>
<dbReference type="Gene3D" id="2.40.100.10">
    <property type="entry name" value="Cyclophilin-like"/>
    <property type="match status" value="1"/>
</dbReference>
<dbReference type="Pfam" id="PF00160">
    <property type="entry name" value="Pro_isomerase"/>
    <property type="match status" value="1"/>
</dbReference>
<evidence type="ECO:0000256" key="2">
    <source>
        <dbReference type="ARBA" id="ARBA00023110"/>
    </source>
</evidence>
<keyword evidence="2" id="KW-0697">Rotamase</keyword>
<comment type="caution">
    <text evidence="5">The sequence shown here is derived from an EMBL/GenBank/DDBJ whole genome shotgun (WGS) entry which is preliminary data.</text>
</comment>
<dbReference type="PROSITE" id="PS50072">
    <property type="entry name" value="CSA_PPIASE_2"/>
    <property type="match status" value="1"/>
</dbReference>
<dbReference type="SUPFAM" id="SSF50891">
    <property type="entry name" value="Cyclophilin-like"/>
    <property type="match status" value="1"/>
</dbReference>
<protein>
    <recommendedName>
        <fullName evidence="1">peptidylprolyl isomerase</fullName>
        <ecNumber evidence="1">5.2.1.8</ecNumber>
    </recommendedName>
</protein>
<sequence>MLLALALAAAQVAPPAPVPSPSPTAAVQKVTLATEAGPITIAVEIERAPVTAANFLRYVDQKKLDGVAFYRAMNLAPGYGLVQFGTRNDPRRTLPPIAHEPTAKTGLSHVDGAISMAMAKPGTAAGDFFVVVGDIKTMDASAADPGFAVFGRVLEGMDVIRRIMASPTSPTLGEGVMKGQMLAPVVKVATARRVP</sequence>
<dbReference type="EC" id="5.2.1.8" evidence="1"/>
<keyword evidence="6" id="KW-1185">Reference proteome</keyword>
<evidence type="ECO:0000313" key="6">
    <source>
        <dbReference type="Proteomes" id="UP000732399"/>
    </source>
</evidence>
<keyword evidence="3 5" id="KW-0413">Isomerase</keyword>
<evidence type="ECO:0000256" key="1">
    <source>
        <dbReference type="ARBA" id="ARBA00013194"/>
    </source>
</evidence>
<proteinExistence type="predicted"/>
<dbReference type="EMBL" id="JAAVJH010000005">
    <property type="protein sequence ID" value="NJR79033.1"/>
    <property type="molecule type" value="Genomic_DNA"/>
</dbReference>
<reference evidence="5 6" key="1">
    <citation type="submission" date="2020-03" db="EMBL/GenBank/DDBJ databases">
        <authorList>
            <person name="Wang L."/>
            <person name="He N."/>
            <person name="Li Y."/>
            <person name="Fang Y."/>
            <person name="Zhang F."/>
        </authorList>
    </citation>
    <scope>NUCLEOTIDE SEQUENCE [LARGE SCALE GENOMIC DNA]</scope>
    <source>
        <strain evidence="5 6">36D10-4-7</strain>
    </source>
</reference>
<dbReference type="InterPro" id="IPR044665">
    <property type="entry name" value="E_coli_cyclophilin_A-like"/>
</dbReference>